<keyword evidence="9" id="KW-0539">Nucleus</keyword>
<evidence type="ECO:0000313" key="13">
    <source>
        <dbReference type="EMBL" id="OCL09832.1"/>
    </source>
</evidence>
<evidence type="ECO:0000256" key="5">
    <source>
        <dbReference type="ARBA" id="ARBA00022833"/>
    </source>
</evidence>
<evidence type="ECO:0000256" key="11">
    <source>
        <dbReference type="SAM" id="MobiDB-lite"/>
    </source>
</evidence>
<dbReference type="GO" id="GO:0006357">
    <property type="term" value="P:regulation of transcription by RNA polymerase II"/>
    <property type="evidence" value="ECO:0007669"/>
    <property type="project" value="TreeGrafter"/>
</dbReference>
<dbReference type="SUPFAM" id="SSF57667">
    <property type="entry name" value="beta-beta-alpha zinc fingers"/>
    <property type="match status" value="1"/>
</dbReference>
<dbReference type="Proteomes" id="UP000250140">
    <property type="component" value="Unassembled WGS sequence"/>
</dbReference>
<organism evidence="13 14">
    <name type="scientific">Glonium stellatum</name>
    <dbReference type="NCBI Taxonomy" id="574774"/>
    <lineage>
        <taxon>Eukaryota</taxon>
        <taxon>Fungi</taxon>
        <taxon>Dikarya</taxon>
        <taxon>Ascomycota</taxon>
        <taxon>Pezizomycotina</taxon>
        <taxon>Dothideomycetes</taxon>
        <taxon>Pleosporomycetidae</taxon>
        <taxon>Gloniales</taxon>
        <taxon>Gloniaceae</taxon>
        <taxon>Glonium</taxon>
    </lineage>
</organism>
<dbReference type="EMBL" id="KV749353">
    <property type="protein sequence ID" value="OCL09832.1"/>
    <property type="molecule type" value="Genomic_DNA"/>
</dbReference>
<keyword evidence="6" id="KW-0805">Transcription regulation</keyword>
<dbReference type="Gene3D" id="3.30.160.60">
    <property type="entry name" value="Classic Zinc Finger"/>
    <property type="match status" value="3"/>
</dbReference>
<evidence type="ECO:0000256" key="7">
    <source>
        <dbReference type="ARBA" id="ARBA00023125"/>
    </source>
</evidence>
<keyword evidence="4 10" id="KW-0863">Zinc-finger</keyword>
<dbReference type="GO" id="GO:0005634">
    <property type="term" value="C:nucleus"/>
    <property type="evidence" value="ECO:0007669"/>
    <property type="project" value="UniProtKB-SubCell"/>
</dbReference>
<evidence type="ECO:0000256" key="9">
    <source>
        <dbReference type="ARBA" id="ARBA00023242"/>
    </source>
</evidence>
<dbReference type="InterPro" id="IPR036236">
    <property type="entry name" value="Znf_C2H2_sf"/>
</dbReference>
<evidence type="ECO:0000256" key="10">
    <source>
        <dbReference type="PROSITE-ProRule" id="PRU00042"/>
    </source>
</evidence>
<evidence type="ECO:0000256" key="1">
    <source>
        <dbReference type="ARBA" id="ARBA00004123"/>
    </source>
</evidence>
<feature type="non-terminal residue" evidence="13">
    <location>
        <position position="1"/>
    </location>
</feature>
<gene>
    <name evidence="13" type="ORF">AOQ84DRAFT_290458</name>
</gene>
<feature type="domain" description="C2H2-type" evidence="12">
    <location>
        <begin position="94"/>
        <end position="121"/>
    </location>
</feature>
<proteinExistence type="predicted"/>
<evidence type="ECO:0000256" key="4">
    <source>
        <dbReference type="ARBA" id="ARBA00022771"/>
    </source>
</evidence>
<sequence length="156" mass="17913">NGYNQHPLNTESVQLLDDNATTIQPSTVQEWVDGSYNAGDRRSPPATSHIHQRRNAPRQGGFPCLISDCGKVYDRHCDLTRHKKVHLDKSARPYKCSTCDEGFIYPKDRKRHQKTHIPQSLSCPVQGCNNKVGFSRKDNLRRHMRKQHPRIAMATR</sequence>
<dbReference type="PROSITE" id="PS50157">
    <property type="entry name" value="ZINC_FINGER_C2H2_2"/>
    <property type="match status" value="2"/>
</dbReference>
<dbReference type="PANTHER" id="PTHR46179:SF13">
    <property type="entry name" value="C2H2-TYPE DOMAIN-CONTAINING PROTEIN"/>
    <property type="match status" value="1"/>
</dbReference>
<dbReference type="PROSITE" id="PS00028">
    <property type="entry name" value="ZINC_FINGER_C2H2_1"/>
    <property type="match status" value="2"/>
</dbReference>
<dbReference type="GO" id="GO:0003677">
    <property type="term" value="F:DNA binding"/>
    <property type="evidence" value="ECO:0007669"/>
    <property type="project" value="UniProtKB-KW"/>
</dbReference>
<evidence type="ECO:0000259" key="12">
    <source>
        <dbReference type="PROSITE" id="PS50157"/>
    </source>
</evidence>
<keyword evidence="2" id="KW-0479">Metal-binding</keyword>
<name>A0A8E2F3D0_9PEZI</name>
<evidence type="ECO:0000313" key="14">
    <source>
        <dbReference type="Proteomes" id="UP000250140"/>
    </source>
</evidence>
<dbReference type="Pfam" id="PF00096">
    <property type="entry name" value="zf-C2H2"/>
    <property type="match status" value="3"/>
</dbReference>
<dbReference type="GO" id="GO:0008270">
    <property type="term" value="F:zinc ion binding"/>
    <property type="evidence" value="ECO:0007669"/>
    <property type="project" value="UniProtKB-KW"/>
</dbReference>
<keyword evidence="7" id="KW-0238">DNA-binding</keyword>
<dbReference type="FunFam" id="3.30.160.60:FF:001009">
    <property type="entry name" value="Zinc finger protein 26"/>
    <property type="match status" value="1"/>
</dbReference>
<keyword evidence="5" id="KW-0862">Zinc</keyword>
<dbReference type="SMART" id="SM00355">
    <property type="entry name" value="ZnF_C2H2"/>
    <property type="match status" value="3"/>
</dbReference>
<feature type="region of interest" description="Disordered" evidence="11">
    <location>
        <begin position="35"/>
        <end position="57"/>
    </location>
</feature>
<dbReference type="InterPro" id="IPR051061">
    <property type="entry name" value="Zinc_finger_trans_reg"/>
</dbReference>
<keyword evidence="3" id="KW-0677">Repeat</keyword>
<dbReference type="AlphaFoldDB" id="A0A8E2F3D0"/>
<dbReference type="OrthoDB" id="8922241at2759"/>
<evidence type="ECO:0000256" key="3">
    <source>
        <dbReference type="ARBA" id="ARBA00022737"/>
    </source>
</evidence>
<comment type="subcellular location">
    <subcellularLocation>
        <location evidence="1">Nucleus</location>
    </subcellularLocation>
</comment>
<dbReference type="InterPro" id="IPR013087">
    <property type="entry name" value="Znf_C2H2_type"/>
</dbReference>
<dbReference type="PANTHER" id="PTHR46179">
    <property type="entry name" value="ZINC FINGER PROTEIN"/>
    <property type="match status" value="1"/>
</dbReference>
<evidence type="ECO:0000256" key="8">
    <source>
        <dbReference type="ARBA" id="ARBA00023163"/>
    </source>
</evidence>
<protein>
    <recommendedName>
        <fullName evidence="12">C2H2-type domain-containing protein</fullName>
    </recommendedName>
</protein>
<evidence type="ECO:0000256" key="6">
    <source>
        <dbReference type="ARBA" id="ARBA00023015"/>
    </source>
</evidence>
<feature type="domain" description="C2H2-type" evidence="12">
    <location>
        <begin position="62"/>
        <end position="91"/>
    </location>
</feature>
<keyword evidence="8" id="KW-0804">Transcription</keyword>
<accession>A0A8E2F3D0</accession>
<evidence type="ECO:0000256" key="2">
    <source>
        <dbReference type="ARBA" id="ARBA00022723"/>
    </source>
</evidence>
<keyword evidence="14" id="KW-1185">Reference proteome</keyword>
<reference evidence="13 14" key="1">
    <citation type="journal article" date="2016" name="Nat. Commun.">
        <title>Ectomycorrhizal ecology is imprinted in the genome of the dominant symbiotic fungus Cenococcum geophilum.</title>
        <authorList>
            <consortium name="DOE Joint Genome Institute"/>
            <person name="Peter M."/>
            <person name="Kohler A."/>
            <person name="Ohm R.A."/>
            <person name="Kuo A."/>
            <person name="Krutzmann J."/>
            <person name="Morin E."/>
            <person name="Arend M."/>
            <person name="Barry K.W."/>
            <person name="Binder M."/>
            <person name="Choi C."/>
            <person name="Clum A."/>
            <person name="Copeland A."/>
            <person name="Grisel N."/>
            <person name="Haridas S."/>
            <person name="Kipfer T."/>
            <person name="LaButti K."/>
            <person name="Lindquist E."/>
            <person name="Lipzen A."/>
            <person name="Maire R."/>
            <person name="Meier B."/>
            <person name="Mihaltcheva S."/>
            <person name="Molinier V."/>
            <person name="Murat C."/>
            <person name="Poggeler S."/>
            <person name="Quandt C.A."/>
            <person name="Sperisen C."/>
            <person name="Tritt A."/>
            <person name="Tisserant E."/>
            <person name="Crous P.W."/>
            <person name="Henrissat B."/>
            <person name="Nehls U."/>
            <person name="Egli S."/>
            <person name="Spatafora J.W."/>
            <person name="Grigoriev I.V."/>
            <person name="Martin F.M."/>
        </authorList>
    </citation>
    <scope>NUCLEOTIDE SEQUENCE [LARGE SCALE GENOMIC DNA]</scope>
    <source>
        <strain evidence="13 14">CBS 207.34</strain>
    </source>
</reference>